<feature type="binding site" evidence="4">
    <location>
        <position position="197"/>
    </location>
    <ligand>
        <name>FAD</name>
        <dbReference type="ChEBI" id="CHEBI:57692"/>
    </ligand>
</feature>
<dbReference type="PIRSF" id="PIRSF500125">
    <property type="entry name" value="4_HPA_large"/>
    <property type="match status" value="1"/>
</dbReference>
<dbReference type="InterPro" id="IPR024674">
    <property type="entry name" value="HpaB/PvcC/4-BUDH_N"/>
</dbReference>
<dbReference type="Gene3D" id="2.40.110.10">
    <property type="entry name" value="Butyryl-CoA Dehydrogenase, subunit A, domain 2"/>
    <property type="match status" value="1"/>
</dbReference>
<reference evidence="7" key="2">
    <citation type="submission" date="2020-09" db="EMBL/GenBank/DDBJ databases">
        <authorList>
            <person name="Sun Q."/>
            <person name="Zhou Y."/>
        </authorList>
    </citation>
    <scope>NUCLEOTIDE SEQUENCE</scope>
    <source>
        <strain evidence="7">CGMCC 4.5737</strain>
    </source>
</reference>
<dbReference type="InterPro" id="IPR046373">
    <property type="entry name" value="Acyl-CoA_Oxase/DH_mid-dom_sf"/>
</dbReference>
<dbReference type="InterPro" id="IPR024719">
    <property type="entry name" value="HpaB/PvcC/4-BUDH_C"/>
</dbReference>
<comment type="caution">
    <text evidence="7">The sequence shown here is derived from an EMBL/GenBank/DDBJ whole genome shotgun (WGS) entry which is preliminary data.</text>
</comment>
<organism evidence="7 8">
    <name type="scientific">Longimycelium tulufanense</name>
    <dbReference type="NCBI Taxonomy" id="907463"/>
    <lineage>
        <taxon>Bacteria</taxon>
        <taxon>Bacillati</taxon>
        <taxon>Actinomycetota</taxon>
        <taxon>Actinomycetes</taxon>
        <taxon>Pseudonocardiales</taxon>
        <taxon>Pseudonocardiaceae</taxon>
        <taxon>Longimycelium</taxon>
    </lineage>
</organism>
<dbReference type="PIRSF" id="PIRSF000331">
    <property type="entry name" value="HpaA_HpaB"/>
    <property type="match status" value="1"/>
</dbReference>
<dbReference type="PANTHER" id="PTHR36117:SF3">
    <property type="entry name" value="4-HYDROXYPHENYLACETATE 3-MONOOXYGENASE-RELATED"/>
    <property type="match status" value="1"/>
</dbReference>
<dbReference type="PANTHER" id="PTHR36117">
    <property type="entry name" value="4-HYDROXYPHENYLACETATE 3-MONOOXYGENASE-RELATED"/>
    <property type="match status" value="1"/>
</dbReference>
<keyword evidence="2 4" id="KW-0274">FAD</keyword>
<keyword evidence="3" id="KW-0560">Oxidoreductase</keyword>
<feature type="domain" description="HpaB/PvcC/4-BUDH N-terminal" evidence="6">
    <location>
        <begin position="16"/>
        <end position="280"/>
    </location>
</feature>
<keyword evidence="8" id="KW-1185">Reference proteome</keyword>
<evidence type="ECO:0000256" key="2">
    <source>
        <dbReference type="ARBA" id="ARBA00022827"/>
    </source>
</evidence>
<evidence type="ECO:0000259" key="5">
    <source>
        <dbReference type="Pfam" id="PF03241"/>
    </source>
</evidence>
<sequence>MTNTTDSSRPASRPYTGAEYIESIRDGREVWLNGERVEDVTTHPAFRNNVRMAARLYDALHDPEQNERLVVPTDTGSGGYTHAYFKAARTPEDLRAGADAIADWSRITYGWMGRTPDFKAAFLATLGSYAEHYAPFEDNADRWYREAQEKVMFVGHGIVNPPIDRHRGMQELKDVYLTVDEETDAGIIVSGAKVVGTAAAITQQIFIGSYAKIPSGAKEFSAYFIVPMGAPGLKIISRPSYEFAASTVSSPFDAPLSSRLDENDGILVFDRVFVPWEDVFCYDVDKANNFFVGSGFFYRAMLHACVRFAVKMDFLTGLLTKGLETTGTIEYRGVQSRLGEVLSYRNIFWALIDSMVHNPTPWPDGTVAPNGETAMAFRVLATSVFPRIKETFFRDLGSALIYNNSHASDWKIDELRPYLDRYIRGRDVEAIDRVKLMKLIWDSLGSEFGGRWELYEMNYAGNHEQIRFEALHDQQHTGKLEQYKELVERCMSEYDIDGWTVPDLVNPGEQSIIGRTAPRSGSLVAGS</sequence>
<dbReference type="FunFam" id="1.10.3140.10:FF:000001">
    <property type="entry name" value="4-hydroxyphenylacetate 3-monooxygenase oxygenase component"/>
    <property type="match status" value="1"/>
</dbReference>
<dbReference type="SUPFAM" id="SSF56645">
    <property type="entry name" value="Acyl-CoA dehydrogenase NM domain-like"/>
    <property type="match status" value="1"/>
</dbReference>
<name>A0A8J3C867_9PSEU</name>
<dbReference type="Proteomes" id="UP000637578">
    <property type="component" value="Unassembled WGS sequence"/>
</dbReference>
<dbReference type="RefSeq" id="WP_189057109.1">
    <property type="nucleotide sequence ID" value="NZ_BMMK01000009.1"/>
</dbReference>
<evidence type="ECO:0000256" key="3">
    <source>
        <dbReference type="ARBA" id="ARBA00023002"/>
    </source>
</evidence>
<keyword evidence="1" id="KW-0285">Flavoprotein</keyword>
<dbReference type="Pfam" id="PF03241">
    <property type="entry name" value="HpaB"/>
    <property type="match status" value="1"/>
</dbReference>
<dbReference type="InterPro" id="IPR009100">
    <property type="entry name" value="AcylCoA_DH/oxidase_NM_dom_sf"/>
</dbReference>
<dbReference type="GO" id="GO:0016627">
    <property type="term" value="F:oxidoreductase activity, acting on the CH-CH group of donors"/>
    <property type="evidence" value="ECO:0007669"/>
    <property type="project" value="InterPro"/>
</dbReference>
<evidence type="ECO:0000256" key="4">
    <source>
        <dbReference type="PIRSR" id="PIRSR000331-2"/>
    </source>
</evidence>
<evidence type="ECO:0000259" key="6">
    <source>
        <dbReference type="Pfam" id="PF11794"/>
    </source>
</evidence>
<dbReference type="InterPro" id="IPR004925">
    <property type="entry name" value="HpaB/PvcC/4-BUDH"/>
</dbReference>
<evidence type="ECO:0000256" key="1">
    <source>
        <dbReference type="ARBA" id="ARBA00022630"/>
    </source>
</evidence>
<dbReference type="Pfam" id="PF11794">
    <property type="entry name" value="HpaB_N"/>
    <property type="match status" value="1"/>
</dbReference>
<accession>A0A8J3C867</accession>
<evidence type="ECO:0000313" key="7">
    <source>
        <dbReference type="EMBL" id="GGM52956.1"/>
    </source>
</evidence>
<dbReference type="Gene3D" id="1.20.140.10">
    <property type="entry name" value="Butyryl-CoA Dehydrogenase, subunit A, domain 3"/>
    <property type="match status" value="1"/>
</dbReference>
<protein>
    <submittedName>
        <fullName evidence="7">Pyoverdin chromophore biosynthetic protein pvcC</fullName>
    </submittedName>
</protein>
<gene>
    <name evidence="7" type="ORF">GCM10012275_24950</name>
</gene>
<dbReference type="InterPro" id="IPR024677">
    <property type="entry name" value="HpaB/PvcC"/>
</dbReference>
<dbReference type="SUPFAM" id="SSF47203">
    <property type="entry name" value="Acyl-CoA dehydrogenase C-terminal domain-like"/>
    <property type="match status" value="1"/>
</dbReference>
<proteinExistence type="predicted"/>
<feature type="domain" description="HpaB/PvcC/4-BUDH C-terminal" evidence="5">
    <location>
        <begin position="287"/>
        <end position="487"/>
    </location>
</feature>
<dbReference type="Gene3D" id="1.10.3140.10">
    <property type="entry name" value="4-hydroxybutyryl-coa dehydratase, domain 1"/>
    <property type="match status" value="1"/>
</dbReference>
<dbReference type="InterPro" id="IPR036250">
    <property type="entry name" value="AcylCo_DH-like_C"/>
</dbReference>
<dbReference type="AlphaFoldDB" id="A0A8J3C867"/>
<feature type="binding site" evidence="4">
    <location>
        <begin position="156"/>
        <end position="158"/>
    </location>
    <ligand>
        <name>FAD</name>
        <dbReference type="ChEBI" id="CHEBI:57692"/>
    </ligand>
</feature>
<reference evidence="7" key="1">
    <citation type="journal article" date="2014" name="Int. J. Syst. Evol. Microbiol.">
        <title>Complete genome sequence of Corynebacterium casei LMG S-19264T (=DSM 44701T), isolated from a smear-ripened cheese.</title>
        <authorList>
            <consortium name="US DOE Joint Genome Institute (JGI-PGF)"/>
            <person name="Walter F."/>
            <person name="Albersmeier A."/>
            <person name="Kalinowski J."/>
            <person name="Ruckert C."/>
        </authorList>
    </citation>
    <scope>NUCLEOTIDE SEQUENCE</scope>
    <source>
        <strain evidence="7">CGMCC 4.5737</strain>
    </source>
</reference>
<dbReference type="EMBL" id="BMMK01000009">
    <property type="protein sequence ID" value="GGM52956.1"/>
    <property type="molecule type" value="Genomic_DNA"/>
</dbReference>
<evidence type="ECO:0000313" key="8">
    <source>
        <dbReference type="Proteomes" id="UP000637578"/>
    </source>
</evidence>